<dbReference type="InterPro" id="IPR003439">
    <property type="entry name" value="ABC_transporter-like_ATP-bd"/>
</dbReference>
<feature type="transmembrane region" description="Helical" evidence="5">
    <location>
        <begin position="192"/>
        <end position="212"/>
    </location>
</feature>
<dbReference type="GO" id="GO:0016020">
    <property type="term" value="C:membrane"/>
    <property type="evidence" value="ECO:0007669"/>
    <property type="project" value="UniProtKB-SubCell"/>
</dbReference>
<keyword evidence="2 5" id="KW-0812">Transmembrane</keyword>
<feature type="transmembrane region" description="Helical" evidence="5">
    <location>
        <begin position="161"/>
        <end position="180"/>
    </location>
</feature>
<accession>A0A382RSN2</accession>
<dbReference type="Gene3D" id="1.20.1560.10">
    <property type="entry name" value="ABC transporter type 1, transmembrane domain"/>
    <property type="match status" value="1"/>
</dbReference>
<dbReference type="AlphaFoldDB" id="A0A382RSN2"/>
<evidence type="ECO:0000313" key="7">
    <source>
        <dbReference type="EMBL" id="SVD00155.1"/>
    </source>
</evidence>
<organism evidence="7">
    <name type="scientific">marine metagenome</name>
    <dbReference type="NCBI Taxonomy" id="408172"/>
    <lineage>
        <taxon>unclassified sequences</taxon>
        <taxon>metagenomes</taxon>
        <taxon>ecological metagenomes</taxon>
    </lineage>
</organism>
<evidence type="ECO:0000259" key="6">
    <source>
        <dbReference type="PROSITE" id="PS50929"/>
    </source>
</evidence>
<dbReference type="GO" id="GO:0140359">
    <property type="term" value="F:ABC-type transporter activity"/>
    <property type="evidence" value="ECO:0007669"/>
    <property type="project" value="InterPro"/>
</dbReference>
<dbReference type="Gene3D" id="3.40.50.300">
    <property type="entry name" value="P-loop containing nucleotide triphosphate hydrolases"/>
    <property type="match status" value="1"/>
</dbReference>
<keyword evidence="3 5" id="KW-1133">Transmembrane helix</keyword>
<feature type="non-terminal residue" evidence="7">
    <location>
        <position position="1"/>
    </location>
</feature>
<protein>
    <recommendedName>
        <fullName evidence="6">ABC transmembrane type-1 domain-containing protein</fullName>
    </recommendedName>
</protein>
<dbReference type="InterPro" id="IPR027417">
    <property type="entry name" value="P-loop_NTPase"/>
</dbReference>
<name>A0A382RSN2_9ZZZZ</name>
<sequence>VEKTKQTWRLGIIDNLLDAPRAHYWSRSTGELLARVDTDVETATSVLMPLAFSVSVISLILVSLISLLIIHPLFCVVALLLFPALAVLQRFFVRAVEGPARKAQALIGKVSEIAHESLDGIMVVKTIGRQKQELDRLIKSSQRLREERLKIGWQRSVFSPLLYHLPNFGILILLMLGALLVDNGSVTVGETVQAMALFMILTLPVQILGFMFQEMPRSVVAMDRIDEIFSIDKVQYPKEGKVEKPVDVIFDKVGFSYPAENDEQVRQTVLEDFSEKICEGESVALVGSTGSGKSTLVMLISGLTKPTSGNITLGNANV</sequence>
<dbReference type="GO" id="GO:0016887">
    <property type="term" value="F:ATP hydrolysis activity"/>
    <property type="evidence" value="ECO:0007669"/>
    <property type="project" value="InterPro"/>
</dbReference>
<evidence type="ECO:0000256" key="3">
    <source>
        <dbReference type="ARBA" id="ARBA00022989"/>
    </source>
</evidence>
<evidence type="ECO:0000256" key="2">
    <source>
        <dbReference type="ARBA" id="ARBA00022692"/>
    </source>
</evidence>
<dbReference type="PANTHER" id="PTHR24221:SF654">
    <property type="entry name" value="ATP-BINDING CASSETTE SUB-FAMILY B MEMBER 6"/>
    <property type="match status" value="1"/>
</dbReference>
<keyword evidence="4 5" id="KW-0472">Membrane</keyword>
<reference evidence="7" key="1">
    <citation type="submission" date="2018-05" db="EMBL/GenBank/DDBJ databases">
        <authorList>
            <person name="Lanie J.A."/>
            <person name="Ng W.-L."/>
            <person name="Kazmierczak K.M."/>
            <person name="Andrzejewski T.M."/>
            <person name="Davidsen T.M."/>
            <person name="Wayne K.J."/>
            <person name="Tettelin H."/>
            <person name="Glass J.I."/>
            <person name="Rusch D."/>
            <person name="Podicherti R."/>
            <person name="Tsui H.-C.T."/>
            <person name="Winkler M.E."/>
        </authorList>
    </citation>
    <scope>NUCLEOTIDE SEQUENCE</scope>
</reference>
<feature type="transmembrane region" description="Helical" evidence="5">
    <location>
        <begin position="56"/>
        <end position="82"/>
    </location>
</feature>
<dbReference type="InterPro" id="IPR011527">
    <property type="entry name" value="ABC1_TM_dom"/>
</dbReference>
<dbReference type="SUPFAM" id="SSF90123">
    <property type="entry name" value="ABC transporter transmembrane region"/>
    <property type="match status" value="1"/>
</dbReference>
<proteinExistence type="predicted"/>
<gene>
    <name evidence="7" type="ORF">METZ01_LOCUS353009</name>
</gene>
<dbReference type="PANTHER" id="PTHR24221">
    <property type="entry name" value="ATP-BINDING CASSETTE SUB-FAMILY B"/>
    <property type="match status" value="1"/>
</dbReference>
<feature type="non-terminal residue" evidence="7">
    <location>
        <position position="318"/>
    </location>
</feature>
<evidence type="ECO:0000256" key="5">
    <source>
        <dbReference type="SAM" id="Phobius"/>
    </source>
</evidence>
<dbReference type="PROSITE" id="PS50929">
    <property type="entry name" value="ABC_TM1F"/>
    <property type="match status" value="1"/>
</dbReference>
<feature type="domain" description="ABC transmembrane type-1" evidence="6">
    <location>
        <begin position="1"/>
        <end position="217"/>
    </location>
</feature>
<evidence type="ECO:0000256" key="4">
    <source>
        <dbReference type="ARBA" id="ARBA00023136"/>
    </source>
</evidence>
<dbReference type="EMBL" id="UINC01123589">
    <property type="protein sequence ID" value="SVD00155.1"/>
    <property type="molecule type" value="Genomic_DNA"/>
</dbReference>
<dbReference type="InterPro" id="IPR036640">
    <property type="entry name" value="ABC1_TM_sf"/>
</dbReference>
<dbReference type="GO" id="GO:0034040">
    <property type="term" value="F:ATPase-coupled lipid transmembrane transporter activity"/>
    <property type="evidence" value="ECO:0007669"/>
    <property type="project" value="TreeGrafter"/>
</dbReference>
<dbReference type="Pfam" id="PF00005">
    <property type="entry name" value="ABC_tran"/>
    <property type="match status" value="1"/>
</dbReference>
<comment type="subcellular location">
    <subcellularLocation>
        <location evidence="1">Membrane</location>
        <topology evidence="1">Multi-pass membrane protein</topology>
    </subcellularLocation>
</comment>
<evidence type="ECO:0000256" key="1">
    <source>
        <dbReference type="ARBA" id="ARBA00004141"/>
    </source>
</evidence>
<dbReference type="SUPFAM" id="SSF52540">
    <property type="entry name" value="P-loop containing nucleoside triphosphate hydrolases"/>
    <property type="match status" value="1"/>
</dbReference>
<dbReference type="GO" id="GO:0005524">
    <property type="term" value="F:ATP binding"/>
    <property type="evidence" value="ECO:0007669"/>
    <property type="project" value="InterPro"/>
</dbReference>
<dbReference type="Pfam" id="PF00664">
    <property type="entry name" value="ABC_membrane"/>
    <property type="match status" value="1"/>
</dbReference>
<dbReference type="InterPro" id="IPR039421">
    <property type="entry name" value="Type_1_exporter"/>
</dbReference>